<dbReference type="VEuPathDB" id="FungiDB:I7I53_00993"/>
<gene>
    <name evidence="3" type="ORF">I7I53_00993</name>
</gene>
<dbReference type="EMBL" id="CP069104">
    <property type="protein sequence ID" value="QSS53669.1"/>
    <property type="molecule type" value="Genomic_DNA"/>
</dbReference>
<dbReference type="AlphaFoldDB" id="A0A8A1LI27"/>
<dbReference type="Proteomes" id="UP000663419">
    <property type="component" value="Chromosome 3"/>
</dbReference>
<name>A0A8A1LI27_AJEC8</name>
<protein>
    <submittedName>
        <fullName evidence="3">Uncharacterized protein</fullName>
    </submittedName>
</protein>
<evidence type="ECO:0000256" key="2">
    <source>
        <dbReference type="SAM" id="SignalP"/>
    </source>
</evidence>
<feature type="region of interest" description="Disordered" evidence="1">
    <location>
        <begin position="26"/>
        <end position="59"/>
    </location>
</feature>
<reference evidence="3" key="1">
    <citation type="submission" date="2021-01" db="EMBL/GenBank/DDBJ databases">
        <title>Chromosome-level genome assembly of a human fungal pathogen reveals clustering of transcriptionally co-regulated genes.</title>
        <authorList>
            <person name="Voorhies M."/>
            <person name="Cohen S."/>
            <person name="Shea T.P."/>
            <person name="Petrus S."/>
            <person name="Munoz J.F."/>
            <person name="Poplawski S."/>
            <person name="Goldman W.E."/>
            <person name="Michael T."/>
            <person name="Cuomo C.A."/>
            <person name="Sil A."/>
            <person name="Beyhan S."/>
        </authorList>
    </citation>
    <scope>NUCLEOTIDE SEQUENCE</scope>
    <source>
        <strain evidence="3">H88</strain>
    </source>
</reference>
<evidence type="ECO:0000313" key="3">
    <source>
        <dbReference type="EMBL" id="QSS53669.1"/>
    </source>
</evidence>
<sequence>MLFLIGQLKIQLILFCHLAGIVNRKPARSSAGTPLPTPSVNLHSQSPRRPSTIDHQIQC</sequence>
<evidence type="ECO:0000313" key="4">
    <source>
        <dbReference type="Proteomes" id="UP000663419"/>
    </source>
</evidence>
<accession>A0A8A1LI27</accession>
<feature type="chain" id="PRO_5034295589" evidence="2">
    <location>
        <begin position="25"/>
        <end position="59"/>
    </location>
</feature>
<organism evidence="3 4">
    <name type="scientific">Ajellomyces capsulatus (strain H88)</name>
    <name type="common">Darling's disease fungus</name>
    <name type="synonym">Histoplasma capsulatum</name>
    <dbReference type="NCBI Taxonomy" id="544711"/>
    <lineage>
        <taxon>Eukaryota</taxon>
        <taxon>Fungi</taxon>
        <taxon>Dikarya</taxon>
        <taxon>Ascomycota</taxon>
        <taxon>Pezizomycotina</taxon>
        <taxon>Eurotiomycetes</taxon>
        <taxon>Eurotiomycetidae</taxon>
        <taxon>Onygenales</taxon>
        <taxon>Ajellomycetaceae</taxon>
        <taxon>Histoplasma</taxon>
    </lineage>
</organism>
<proteinExistence type="predicted"/>
<feature type="signal peptide" evidence="2">
    <location>
        <begin position="1"/>
        <end position="24"/>
    </location>
</feature>
<feature type="compositionally biased region" description="Polar residues" evidence="1">
    <location>
        <begin position="38"/>
        <end position="59"/>
    </location>
</feature>
<keyword evidence="2" id="KW-0732">Signal</keyword>
<evidence type="ECO:0000256" key="1">
    <source>
        <dbReference type="SAM" id="MobiDB-lite"/>
    </source>
</evidence>